<dbReference type="RefSeq" id="WP_254013470.1">
    <property type="nucleotide sequence ID" value="NZ_JAMZMM010000233.1"/>
</dbReference>
<evidence type="ECO:0000313" key="4">
    <source>
        <dbReference type="EMBL" id="MCP2730716.1"/>
    </source>
</evidence>
<dbReference type="Proteomes" id="UP001204953">
    <property type="component" value="Unassembled WGS sequence"/>
</dbReference>
<organism evidence="4 5">
    <name type="scientific">Limnofasciculus baicalensis BBK-W-15</name>
    <dbReference type="NCBI Taxonomy" id="2699891"/>
    <lineage>
        <taxon>Bacteria</taxon>
        <taxon>Bacillati</taxon>
        <taxon>Cyanobacteriota</taxon>
        <taxon>Cyanophyceae</taxon>
        <taxon>Coleofasciculales</taxon>
        <taxon>Coleofasciculaceae</taxon>
        <taxon>Limnofasciculus</taxon>
        <taxon>Limnofasciculus baicalensis</taxon>
    </lineage>
</organism>
<protein>
    <recommendedName>
        <fullName evidence="6">Porin</fullName>
    </recommendedName>
</protein>
<feature type="region of interest" description="Disordered" evidence="2">
    <location>
        <begin position="237"/>
        <end position="261"/>
    </location>
</feature>
<keyword evidence="3" id="KW-0472">Membrane</keyword>
<name>A0AAE3GVI1_9CYAN</name>
<proteinExistence type="inferred from homology"/>
<dbReference type="EMBL" id="JAMZMM010000233">
    <property type="protein sequence ID" value="MCP2730716.1"/>
    <property type="molecule type" value="Genomic_DNA"/>
</dbReference>
<keyword evidence="3" id="KW-1133">Transmembrane helix</keyword>
<sequence length="558" mass="60861">MRDIIQKVSHTDKQITLALLRVWLSYLFSLTSTGAGAISIFSIAAILLTAPAKANLSEQSPQTTKGDNESISEINSLEQQQEKLNLDVSDYTEHDPSGELPNQLTPVSDRLADNISAAKELPQEQSEGLVVTVKPSSISEALIPKPPVAENTENSIKYHLPGKLVVNVESTAMSEGLVSKPPVVETMPNWLAQNLSEKLTVAAQPMVAPDATVLLPGENNFIPHSPLQKTHSPLLAQSSEEKKPDASLIPENSPKKSDALTPTLDVQGVYLNQGDDAARLRLRGIYPVSPHALFGAIVDLASGSDFQGTEGTGVSLSELYFTGSLPNYSNLRLTAGLMDLTSYFDRNSFAKDSTTHFFHPLFQTNPALASAGIGSRPGALLNWNITDNIEAKAAVFSSERNLGDFGLNAFASEIGFRAGTGIFRATYATDKDKGRGGVFGTREGDRENAFGLNGEYYIPQIKMGLFARYGWLENTDRDKNAETYSFGINFLDMFVKDARLGLGYAYGPDFSKNDDVWELFYDMRIARGLRAGITLQERDGFSETIVGFRVKTDIQLYP</sequence>
<reference evidence="4" key="1">
    <citation type="submission" date="2022-06" db="EMBL/GenBank/DDBJ databases">
        <title>New cyanobacteria of genus Symplocastrum in benthos of Lake Baikal.</title>
        <authorList>
            <person name="Sorokovikova E."/>
            <person name="Tikhonova I."/>
            <person name="Krasnopeev A."/>
            <person name="Evseev P."/>
            <person name="Gladkikh A."/>
            <person name="Belykh O."/>
        </authorList>
    </citation>
    <scope>NUCLEOTIDE SEQUENCE</scope>
    <source>
        <strain evidence="4">BBK-W-15</strain>
    </source>
</reference>
<evidence type="ECO:0000256" key="3">
    <source>
        <dbReference type="SAM" id="Phobius"/>
    </source>
</evidence>
<evidence type="ECO:0000313" key="5">
    <source>
        <dbReference type="Proteomes" id="UP001204953"/>
    </source>
</evidence>
<dbReference type="AlphaFoldDB" id="A0AAE3GVI1"/>
<dbReference type="InterPro" id="IPR038673">
    <property type="entry name" value="OprB_sf"/>
</dbReference>
<keyword evidence="5" id="KW-1185">Reference proteome</keyword>
<comment type="caution">
    <text evidence="4">The sequence shown here is derived from an EMBL/GenBank/DDBJ whole genome shotgun (WGS) entry which is preliminary data.</text>
</comment>
<evidence type="ECO:0000256" key="1">
    <source>
        <dbReference type="ARBA" id="ARBA00008769"/>
    </source>
</evidence>
<evidence type="ECO:0000256" key="2">
    <source>
        <dbReference type="SAM" id="MobiDB-lite"/>
    </source>
</evidence>
<keyword evidence="3" id="KW-0812">Transmembrane</keyword>
<gene>
    <name evidence="4" type="ORF">NJ959_20005</name>
</gene>
<accession>A0AAE3GVI1</accession>
<comment type="similarity">
    <text evidence="1">Belongs to the OprB family.</text>
</comment>
<dbReference type="Gene3D" id="2.40.160.180">
    <property type="entry name" value="Carbohydrate-selective porin OprB"/>
    <property type="match status" value="1"/>
</dbReference>
<feature type="transmembrane region" description="Helical" evidence="3">
    <location>
        <begin position="23"/>
        <end position="48"/>
    </location>
</feature>
<evidence type="ECO:0008006" key="6">
    <source>
        <dbReference type="Google" id="ProtNLM"/>
    </source>
</evidence>